<evidence type="ECO:0000313" key="8">
    <source>
        <dbReference type="EMBL" id="KWX80511.1"/>
    </source>
</evidence>
<comment type="caution">
    <text evidence="8">The sequence shown here is derived from an EMBL/GenBank/DDBJ whole genome shotgun (WGS) entry which is preliminary data.</text>
</comment>
<dbReference type="InterPro" id="IPR000385">
    <property type="entry name" value="MoaA_NifB_PqqE_Fe-S-bd_CS"/>
</dbReference>
<evidence type="ECO:0000256" key="1">
    <source>
        <dbReference type="ARBA" id="ARBA00001966"/>
    </source>
</evidence>
<dbReference type="SFLD" id="SFLDG01386">
    <property type="entry name" value="main_SPASM_domain-containing"/>
    <property type="match status" value="1"/>
</dbReference>
<dbReference type="EMBL" id="LIRB01000099">
    <property type="protein sequence ID" value="KWX80511.1"/>
    <property type="molecule type" value="Genomic_DNA"/>
</dbReference>
<proteinExistence type="predicted"/>
<evidence type="ECO:0000259" key="7">
    <source>
        <dbReference type="Pfam" id="PF04055"/>
    </source>
</evidence>
<dbReference type="Pfam" id="PF04055">
    <property type="entry name" value="Radical_SAM"/>
    <property type="match status" value="1"/>
</dbReference>
<accession>A0A132UAH5</accession>
<reference evidence="8 9" key="1">
    <citation type="submission" date="2015-08" db="EMBL/GenBank/DDBJ databases">
        <title>Genomes of Paenibacillus riograndensis.</title>
        <authorList>
            <person name="Sant'Anna F.H."/>
            <person name="Souza R."/>
            <person name="Ambrosini A."/>
            <person name="Bach E."/>
            <person name="Fernandes G."/>
            <person name="Balsanelli E."/>
            <person name="Baura V.A."/>
            <person name="Pedrosa F.O."/>
            <person name="Souza E.M."/>
            <person name="Passaglia L."/>
        </authorList>
    </citation>
    <scope>NUCLEOTIDE SEQUENCE [LARGE SCALE GENOMIC DNA]</scope>
    <source>
        <strain evidence="8 9">CAS34</strain>
    </source>
</reference>
<evidence type="ECO:0000313" key="9">
    <source>
        <dbReference type="Proteomes" id="UP000070475"/>
    </source>
</evidence>
<dbReference type="Gene3D" id="3.20.20.70">
    <property type="entry name" value="Aldolase class I"/>
    <property type="match status" value="1"/>
</dbReference>
<keyword evidence="4" id="KW-0479">Metal-binding</keyword>
<evidence type="ECO:0000256" key="6">
    <source>
        <dbReference type="ARBA" id="ARBA00023014"/>
    </source>
</evidence>
<dbReference type="InterPro" id="IPR007197">
    <property type="entry name" value="rSAM"/>
</dbReference>
<organism evidence="8 9">
    <name type="scientific">Paenibacillus riograndensis</name>
    <dbReference type="NCBI Taxonomy" id="483937"/>
    <lineage>
        <taxon>Bacteria</taxon>
        <taxon>Bacillati</taxon>
        <taxon>Bacillota</taxon>
        <taxon>Bacilli</taxon>
        <taxon>Bacillales</taxon>
        <taxon>Paenibacillaceae</taxon>
        <taxon>Paenibacillus</taxon>
        <taxon>Paenibacillus sonchi group</taxon>
    </lineage>
</organism>
<dbReference type="InterPro" id="IPR013785">
    <property type="entry name" value="Aldolase_TIM"/>
</dbReference>
<evidence type="ECO:0000256" key="5">
    <source>
        <dbReference type="ARBA" id="ARBA00023004"/>
    </source>
</evidence>
<dbReference type="PANTHER" id="PTHR43273">
    <property type="entry name" value="ANAEROBIC SULFATASE-MATURATING ENZYME HOMOLOG ASLB-RELATED"/>
    <property type="match status" value="1"/>
</dbReference>
<dbReference type="PROSITE" id="PS01305">
    <property type="entry name" value="MOAA_NIFB_PQQE"/>
    <property type="match status" value="1"/>
</dbReference>
<dbReference type="CDD" id="cd01335">
    <property type="entry name" value="Radical_SAM"/>
    <property type="match status" value="1"/>
</dbReference>
<dbReference type="SFLD" id="SFLDS00029">
    <property type="entry name" value="Radical_SAM"/>
    <property type="match status" value="1"/>
</dbReference>
<protein>
    <recommendedName>
        <fullName evidence="7">Radical SAM core domain-containing protein</fullName>
    </recommendedName>
</protein>
<dbReference type="RefSeq" id="WP_060859282.1">
    <property type="nucleotide sequence ID" value="NZ_LIRB01000099.1"/>
</dbReference>
<gene>
    <name evidence="8" type="ORF">AMQ84_03470</name>
</gene>
<dbReference type="AlphaFoldDB" id="A0A132UAH5"/>
<evidence type="ECO:0000256" key="3">
    <source>
        <dbReference type="ARBA" id="ARBA00022691"/>
    </source>
</evidence>
<keyword evidence="6" id="KW-0411">Iron-sulfur</keyword>
<dbReference type="PANTHER" id="PTHR43273:SF8">
    <property type="entry name" value="RADICAL SAM DOMAIN PROTEIN"/>
    <property type="match status" value="1"/>
</dbReference>
<dbReference type="InterPro" id="IPR058240">
    <property type="entry name" value="rSAM_sf"/>
</dbReference>
<dbReference type="SFLD" id="SFLDG01067">
    <property type="entry name" value="SPASM/twitch_domain_containing"/>
    <property type="match status" value="1"/>
</dbReference>
<dbReference type="GO" id="GO:0016491">
    <property type="term" value="F:oxidoreductase activity"/>
    <property type="evidence" value="ECO:0007669"/>
    <property type="project" value="InterPro"/>
</dbReference>
<dbReference type="InterPro" id="IPR023867">
    <property type="entry name" value="Sulphatase_maturase_rSAM"/>
</dbReference>
<dbReference type="SFLD" id="SFLDG01384">
    <property type="entry name" value="thioether_bond_formation_requi"/>
    <property type="match status" value="1"/>
</dbReference>
<keyword evidence="2" id="KW-0004">4Fe-4S</keyword>
<keyword evidence="9" id="KW-1185">Reference proteome</keyword>
<dbReference type="PATRIC" id="fig|483937.3.peg.5396"/>
<evidence type="ECO:0000256" key="4">
    <source>
        <dbReference type="ARBA" id="ARBA00022723"/>
    </source>
</evidence>
<dbReference type="OrthoDB" id="9808591at2"/>
<keyword evidence="5" id="KW-0408">Iron</keyword>
<dbReference type="GO" id="GO:0046872">
    <property type="term" value="F:metal ion binding"/>
    <property type="evidence" value="ECO:0007669"/>
    <property type="project" value="UniProtKB-KW"/>
</dbReference>
<dbReference type="Proteomes" id="UP000070475">
    <property type="component" value="Unassembled WGS sequence"/>
</dbReference>
<dbReference type="SUPFAM" id="SSF102114">
    <property type="entry name" value="Radical SAM enzymes"/>
    <property type="match status" value="1"/>
</dbReference>
<dbReference type="GO" id="GO:0051539">
    <property type="term" value="F:4 iron, 4 sulfur cluster binding"/>
    <property type="evidence" value="ECO:0007669"/>
    <property type="project" value="UniProtKB-KW"/>
</dbReference>
<comment type="cofactor">
    <cofactor evidence="1">
        <name>[4Fe-4S] cluster</name>
        <dbReference type="ChEBI" id="CHEBI:49883"/>
    </cofactor>
</comment>
<sequence>MINEKLDSKIMKYKQQFNDLKKDNHFYRLGKPFETSEKKYFYDTGTGKIFQINENVYSVLSCLFDSDQFDSLLELGMEEDTLEAALQEIIECISEEHILSAPPVTCFSGPHVSALENYLQYNMNQLTLEVTERCNLRCNYCIYQDSHNDFHGYNDRDMTFETAKKAIDYTYPRVDEDFFLAFYGGEPLLNFKLIKQCVEYAEKLVTDKKLGFSMTTNAVLITKEIAEYLVEHNFVVLVSLDGPEEIHNENRVFQDGTGSFKYVMRGIKHLVEAKEKNHSKDESGDTLYFSLVASGSNLVEKYYKIQEFFDNTEWLPKPVTVNASYVSYGRTAEEYLKPSSIEDKSYREDKTIDPLFSWSVENKRDSSNEKKLFSNGQMRKFLHMIHRRDIRQVPMENYYFNGCCVPGSRRLHVNVDGNFLPCERVGSVPFLGNVDSGFDIPSINKHYVNDFMNKSVEYCKDCWAVHLCTSCYIDCFDEEKVNLSYRHSGCRYIRYLLDQSLSLYHEIVEHDPESLRELNDIIAK</sequence>
<keyword evidence="3" id="KW-0949">S-adenosyl-L-methionine</keyword>
<name>A0A132UAH5_9BACL</name>
<evidence type="ECO:0000256" key="2">
    <source>
        <dbReference type="ARBA" id="ARBA00022485"/>
    </source>
</evidence>
<feature type="domain" description="Radical SAM core" evidence="7">
    <location>
        <begin position="129"/>
        <end position="273"/>
    </location>
</feature>